<proteinExistence type="predicted"/>
<keyword evidence="3" id="KW-1185">Reference proteome</keyword>
<evidence type="ECO:0000313" key="2">
    <source>
        <dbReference type="EMBL" id="KAB1862291.1"/>
    </source>
</evidence>
<sequence length="219" mass="22353">MPSPFDQSTYQVRLDWGGAGLARLAAADVVVVVDVLRFSSIVIDAVASGVDVDLAEAEQWSRNGAALAADASPEATVLIGGLRNASAVARAVQTIQERRQARTSVAVIAAGELEPSGALRFAVEDQLGAGAIVLALSDRGIDHTAPDAAVAAEGFRALRGALRHMVGASGSGRELASGVTATARIEAVGLTPTTVADAAVVDAVDAVPVLREGVFTRFE</sequence>
<comment type="caution">
    <text evidence="2">The sequence shown here is derived from an EMBL/GenBank/DDBJ whole genome shotgun (WGS) entry which is preliminary data.</text>
</comment>
<dbReference type="RefSeq" id="WP_151459850.1">
    <property type="nucleotide sequence ID" value="NZ_WAAO01000003.1"/>
</dbReference>
<protein>
    <recommendedName>
        <fullName evidence="1">Probable 2-phosphosulfolactate phosphatase</fullName>
    </recommendedName>
</protein>
<accession>A0ABQ6V378</accession>
<dbReference type="SUPFAM" id="SSF142823">
    <property type="entry name" value="ComB-like"/>
    <property type="match status" value="1"/>
</dbReference>
<organism evidence="2 3">
    <name type="scientific">Microbacterium algeriense</name>
    <dbReference type="NCBI Taxonomy" id="2615184"/>
    <lineage>
        <taxon>Bacteria</taxon>
        <taxon>Bacillati</taxon>
        <taxon>Actinomycetota</taxon>
        <taxon>Actinomycetes</taxon>
        <taxon>Micrococcales</taxon>
        <taxon>Microbacteriaceae</taxon>
        <taxon>Microbacterium</taxon>
    </lineage>
</organism>
<name>A0ABQ6V378_9MICO</name>
<evidence type="ECO:0000313" key="3">
    <source>
        <dbReference type="Proteomes" id="UP000478836"/>
    </source>
</evidence>
<dbReference type="Pfam" id="PF04029">
    <property type="entry name" value="2-ph_phosp"/>
    <property type="match status" value="1"/>
</dbReference>
<dbReference type="InterPro" id="IPR005238">
    <property type="entry name" value="ComB-like"/>
</dbReference>
<dbReference type="Gene3D" id="3.90.1560.10">
    <property type="entry name" value="ComB-like"/>
    <property type="match status" value="1"/>
</dbReference>
<dbReference type="GeneID" id="77477727"/>
<reference evidence="3" key="1">
    <citation type="submission" date="2019-09" db="EMBL/GenBank/DDBJ databases">
        <title>Whole genome sequencing of Microbacterium maritypicum.</title>
        <authorList>
            <person name="Lenchi N."/>
        </authorList>
    </citation>
    <scope>NUCLEOTIDE SEQUENCE [LARGE SCALE GENOMIC DNA]</scope>
    <source>
        <strain evidence="3">G1</strain>
    </source>
</reference>
<evidence type="ECO:0000256" key="1">
    <source>
        <dbReference type="ARBA" id="ARBA00021948"/>
    </source>
</evidence>
<dbReference type="InterPro" id="IPR036702">
    <property type="entry name" value="ComB-like_sf"/>
</dbReference>
<dbReference type="EMBL" id="WAAO01000003">
    <property type="protein sequence ID" value="KAB1862291.1"/>
    <property type="molecule type" value="Genomic_DNA"/>
</dbReference>
<gene>
    <name evidence="2" type="ORF">F6A08_14760</name>
</gene>
<dbReference type="Proteomes" id="UP000478836">
    <property type="component" value="Unassembled WGS sequence"/>
</dbReference>